<evidence type="ECO:0000256" key="7">
    <source>
        <dbReference type="SAM" id="Phobius"/>
    </source>
</evidence>
<feature type="domain" description="Ig-like" evidence="9">
    <location>
        <begin position="129"/>
        <end position="221"/>
    </location>
</feature>
<feature type="compositionally biased region" description="Basic and acidic residues" evidence="6">
    <location>
        <begin position="442"/>
        <end position="453"/>
    </location>
</feature>
<keyword evidence="5" id="KW-1015">Disulfide bond</keyword>
<name>A0AAV2ZVW6_PYXAD</name>
<dbReference type="Proteomes" id="UP001181693">
    <property type="component" value="Unassembled WGS sequence"/>
</dbReference>
<reference evidence="10" key="1">
    <citation type="thesis" date="2020" institute="ProQuest LLC" country="789 East Eisenhower Parkway, Ann Arbor, MI, USA">
        <title>Comparative Genomics and Chromosome Evolution.</title>
        <authorList>
            <person name="Mudd A.B."/>
        </authorList>
    </citation>
    <scope>NUCLEOTIDE SEQUENCE</scope>
    <source>
        <strain evidence="10">1538</strain>
        <tissue evidence="10">Blood</tissue>
    </source>
</reference>
<keyword evidence="11" id="KW-1185">Reference proteome</keyword>
<feature type="region of interest" description="Disordered" evidence="6">
    <location>
        <begin position="355"/>
        <end position="461"/>
    </location>
</feature>
<comment type="caution">
    <text evidence="10">The sequence shown here is derived from an EMBL/GenBank/DDBJ whole genome shotgun (WGS) entry which is preliminary data.</text>
</comment>
<protein>
    <recommendedName>
        <fullName evidence="9">Ig-like domain-containing protein</fullName>
    </recommendedName>
</protein>
<comment type="subcellular location">
    <subcellularLocation>
        <location evidence="1">Membrane</location>
        <topology evidence="1">Single-pass membrane protein</topology>
    </subcellularLocation>
</comment>
<dbReference type="InterPro" id="IPR013783">
    <property type="entry name" value="Ig-like_fold"/>
</dbReference>
<dbReference type="InterPro" id="IPR013106">
    <property type="entry name" value="Ig_V-set"/>
</dbReference>
<feature type="chain" id="PRO_5043607061" description="Ig-like domain-containing protein" evidence="8">
    <location>
        <begin position="20"/>
        <end position="482"/>
    </location>
</feature>
<evidence type="ECO:0000256" key="2">
    <source>
        <dbReference type="ARBA" id="ARBA00022692"/>
    </source>
</evidence>
<feature type="signal peptide" evidence="8">
    <location>
        <begin position="1"/>
        <end position="19"/>
    </location>
</feature>
<evidence type="ECO:0000259" key="9">
    <source>
        <dbReference type="PROSITE" id="PS50835"/>
    </source>
</evidence>
<dbReference type="SUPFAM" id="SSF48726">
    <property type="entry name" value="Immunoglobulin"/>
    <property type="match status" value="3"/>
</dbReference>
<dbReference type="InterPro" id="IPR007110">
    <property type="entry name" value="Ig-like_dom"/>
</dbReference>
<gene>
    <name evidence="10" type="ORF">GDO54_003504</name>
</gene>
<dbReference type="SMART" id="SM00408">
    <property type="entry name" value="IGc2"/>
    <property type="match status" value="1"/>
</dbReference>
<feature type="domain" description="Ig-like" evidence="9">
    <location>
        <begin position="4"/>
        <end position="126"/>
    </location>
</feature>
<evidence type="ECO:0000313" key="10">
    <source>
        <dbReference type="EMBL" id="DBA16071.1"/>
    </source>
</evidence>
<dbReference type="Pfam" id="PF07686">
    <property type="entry name" value="V-set"/>
    <property type="match status" value="1"/>
</dbReference>
<organism evidence="10 11">
    <name type="scientific">Pyxicephalus adspersus</name>
    <name type="common">African bullfrog</name>
    <dbReference type="NCBI Taxonomy" id="30357"/>
    <lineage>
        <taxon>Eukaryota</taxon>
        <taxon>Metazoa</taxon>
        <taxon>Chordata</taxon>
        <taxon>Craniata</taxon>
        <taxon>Vertebrata</taxon>
        <taxon>Euteleostomi</taxon>
        <taxon>Amphibia</taxon>
        <taxon>Batrachia</taxon>
        <taxon>Anura</taxon>
        <taxon>Neobatrachia</taxon>
        <taxon>Ranoidea</taxon>
        <taxon>Pyxicephalidae</taxon>
        <taxon>Pyxicephalinae</taxon>
        <taxon>Pyxicephalus</taxon>
    </lineage>
</organism>
<evidence type="ECO:0000256" key="1">
    <source>
        <dbReference type="ARBA" id="ARBA00004167"/>
    </source>
</evidence>
<feature type="transmembrane region" description="Helical" evidence="7">
    <location>
        <begin position="327"/>
        <end position="348"/>
    </location>
</feature>
<dbReference type="InterPro" id="IPR036179">
    <property type="entry name" value="Ig-like_dom_sf"/>
</dbReference>
<evidence type="ECO:0000313" key="11">
    <source>
        <dbReference type="Proteomes" id="UP001181693"/>
    </source>
</evidence>
<dbReference type="InterPro" id="IPR003599">
    <property type="entry name" value="Ig_sub"/>
</dbReference>
<dbReference type="AlphaFoldDB" id="A0AAV2ZVW6"/>
<keyword evidence="4 7" id="KW-0472">Membrane</keyword>
<dbReference type="Pfam" id="PF08205">
    <property type="entry name" value="C2-set_2"/>
    <property type="match status" value="1"/>
</dbReference>
<dbReference type="SMART" id="SM00409">
    <property type="entry name" value="IG"/>
    <property type="match status" value="3"/>
</dbReference>
<keyword evidence="8" id="KW-0732">Signal</keyword>
<dbReference type="InterPro" id="IPR003598">
    <property type="entry name" value="Ig_sub2"/>
</dbReference>
<dbReference type="PANTHER" id="PTHR47387:SF1">
    <property type="entry name" value="NECTIN-2"/>
    <property type="match status" value="1"/>
</dbReference>
<keyword evidence="3 7" id="KW-1133">Transmembrane helix</keyword>
<evidence type="ECO:0000256" key="3">
    <source>
        <dbReference type="ARBA" id="ARBA00022989"/>
    </source>
</evidence>
<evidence type="ECO:0000256" key="5">
    <source>
        <dbReference type="ARBA" id="ARBA00023157"/>
    </source>
</evidence>
<dbReference type="InterPro" id="IPR013162">
    <property type="entry name" value="CD80_C2-set"/>
</dbReference>
<dbReference type="PANTHER" id="PTHR47387">
    <property type="entry name" value="NECTIN-2"/>
    <property type="match status" value="1"/>
</dbReference>
<feature type="domain" description="Ig-like" evidence="9">
    <location>
        <begin position="226"/>
        <end position="313"/>
    </location>
</feature>
<dbReference type="Gene3D" id="2.60.40.10">
    <property type="entry name" value="Immunoglobulins"/>
    <property type="match status" value="3"/>
</dbReference>
<keyword evidence="2 7" id="KW-0812">Transmembrane</keyword>
<sequence>MQCPLLLLLLGLLCTVIEAQQISVNDKVTGTLGQQVNLPCTISSNDPNIRVSQIMWEKGGSSIAVFSPQHGTHVSEPTNFQLIEPSASSATLRLPSVRAADEGNYTCEVTFFPAGNRKATTKLVVSAMPLNFAQANTEAIANGEEQTVATCRSSNGRPPSQISWQTSLPGNVTTTMTNNTDGTYTVVSRYVMTPTSQADRMPITCVITHESVEVPIPLKLSVMYPPEVTVEGFDDNWHLKRNGVFLTCSAKGNPPPTSFIWKTTDGSPLPPTVRAKDNMLYVDEVDERVNRSFICEVTNALGSRAFRQDVLVREKPNYSGAGATGGIIGGIIAAIVGIAVLVTVILICRQQQKNQTAKDDEEFEGPPAYKPPPPSVKLHIEKQSDEELPLKSVLPPSESTDSQEMELNGKTPPKYQMTPESRHHSSFQSDYIEQENPIYNEYHPDNASPREEQENPIYNEYHPDNASLREEQGCVMSQAVYV</sequence>
<evidence type="ECO:0000256" key="4">
    <source>
        <dbReference type="ARBA" id="ARBA00023136"/>
    </source>
</evidence>
<dbReference type="InterPro" id="IPR052659">
    <property type="entry name" value="Nectin/PVR"/>
</dbReference>
<evidence type="ECO:0000256" key="8">
    <source>
        <dbReference type="SAM" id="SignalP"/>
    </source>
</evidence>
<feature type="compositionally biased region" description="Basic and acidic residues" evidence="6">
    <location>
        <begin position="378"/>
        <end position="389"/>
    </location>
</feature>
<evidence type="ECO:0000256" key="6">
    <source>
        <dbReference type="SAM" id="MobiDB-lite"/>
    </source>
</evidence>
<dbReference type="EMBL" id="DYDO01000011">
    <property type="protein sequence ID" value="DBA16071.1"/>
    <property type="molecule type" value="Genomic_DNA"/>
</dbReference>
<proteinExistence type="predicted"/>
<accession>A0AAV2ZVW6</accession>
<dbReference type="GO" id="GO:0016020">
    <property type="term" value="C:membrane"/>
    <property type="evidence" value="ECO:0007669"/>
    <property type="project" value="UniProtKB-SubCell"/>
</dbReference>
<dbReference type="PROSITE" id="PS50835">
    <property type="entry name" value="IG_LIKE"/>
    <property type="match status" value="3"/>
</dbReference>